<feature type="domain" description="Alanine racemase C-terminal" evidence="8">
    <location>
        <begin position="242"/>
        <end position="369"/>
    </location>
</feature>
<comment type="similarity">
    <text evidence="4">Belongs to the alanine racemase family.</text>
</comment>
<dbReference type="EC" id="5.1.1.1" evidence="4"/>
<feature type="active site" description="Proton acceptor; specific for L-alanine" evidence="4">
    <location>
        <position position="263"/>
    </location>
</feature>
<dbReference type="PROSITE" id="PS00395">
    <property type="entry name" value="ALANINE_RACEMASE"/>
    <property type="match status" value="1"/>
</dbReference>
<organism evidence="9 10">
    <name type="scientific">Cryobacterium fucosi</name>
    <dbReference type="NCBI Taxonomy" id="1259157"/>
    <lineage>
        <taxon>Bacteria</taxon>
        <taxon>Bacillati</taxon>
        <taxon>Actinomycetota</taxon>
        <taxon>Actinomycetes</taxon>
        <taxon>Micrococcales</taxon>
        <taxon>Microbacteriaceae</taxon>
        <taxon>Cryobacterium</taxon>
    </lineage>
</organism>
<protein>
    <recommendedName>
        <fullName evidence="4">Alanine racemase</fullName>
        <ecNumber evidence="4">5.1.1.1</ecNumber>
    </recommendedName>
</protein>
<feature type="binding site" evidence="4 6">
    <location>
        <position position="311"/>
    </location>
    <ligand>
        <name>substrate</name>
    </ligand>
</feature>
<dbReference type="InterPro" id="IPR000821">
    <property type="entry name" value="Ala_racemase"/>
</dbReference>
<dbReference type="InterPro" id="IPR001608">
    <property type="entry name" value="Ala_racemase_N"/>
</dbReference>
<evidence type="ECO:0000313" key="10">
    <source>
        <dbReference type="Proteomes" id="UP000298313"/>
    </source>
</evidence>
<dbReference type="Gene3D" id="2.40.37.10">
    <property type="entry name" value="Lyase, Ornithine Decarboxylase, Chain A, domain 1"/>
    <property type="match status" value="1"/>
</dbReference>
<dbReference type="InterPro" id="IPR029066">
    <property type="entry name" value="PLP-binding_barrel"/>
</dbReference>
<dbReference type="NCBIfam" id="TIGR00492">
    <property type="entry name" value="alr"/>
    <property type="match status" value="1"/>
</dbReference>
<evidence type="ECO:0000313" key="9">
    <source>
        <dbReference type="EMBL" id="TFD80943.1"/>
    </source>
</evidence>
<evidence type="ECO:0000256" key="3">
    <source>
        <dbReference type="ARBA" id="ARBA00023235"/>
    </source>
</evidence>
<dbReference type="AlphaFoldDB" id="A0A4R9BD49"/>
<dbReference type="Pfam" id="PF00842">
    <property type="entry name" value="Ala_racemase_C"/>
    <property type="match status" value="1"/>
</dbReference>
<comment type="cofactor">
    <cofactor evidence="1 4 5">
        <name>pyridoxal 5'-phosphate</name>
        <dbReference type="ChEBI" id="CHEBI:597326"/>
    </cofactor>
</comment>
<comment type="catalytic activity">
    <reaction evidence="4">
        <text>L-alanine = D-alanine</text>
        <dbReference type="Rhea" id="RHEA:20249"/>
        <dbReference type="ChEBI" id="CHEBI:57416"/>
        <dbReference type="ChEBI" id="CHEBI:57972"/>
        <dbReference type="EC" id="5.1.1.1"/>
    </reaction>
</comment>
<feature type="modified residue" description="N6-(pyridoxal phosphate)lysine" evidence="4 5">
    <location>
        <position position="35"/>
    </location>
</feature>
<dbReference type="GO" id="GO:0030632">
    <property type="term" value="P:D-alanine biosynthetic process"/>
    <property type="evidence" value="ECO:0007669"/>
    <property type="project" value="UniProtKB-UniRule"/>
</dbReference>
<comment type="caution">
    <text evidence="9">The sequence shown here is derived from an EMBL/GenBank/DDBJ whole genome shotgun (WGS) entry which is preliminary data.</text>
</comment>
<dbReference type="GO" id="GO:0008784">
    <property type="term" value="F:alanine racemase activity"/>
    <property type="evidence" value="ECO:0007669"/>
    <property type="project" value="UniProtKB-UniRule"/>
</dbReference>
<dbReference type="InterPro" id="IPR020622">
    <property type="entry name" value="Ala_racemase_pyridoxalP-BS"/>
</dbReference>
<evidence type="ECO:0000256" key="6">
    <source>
        <dbReference type="PIRSR" id="PIRSR600821-52"/>
    </source>
</evidence>
<evidence type="ECO:0000259" key="8">
    <source>
        <dbReference type="SMART" id="SM01005"/>
    </source>
</evidence>
<evidence type="ECO:0000256" key="7">
    <source>
        <dbReference type="SAM" id="MobiDB-lite"/>
    </source>
</evidence>
<evidence type="ECO:0000256" key="2">
    <source>
        <dbReference type="ARBA" id="ARBA00022898"/>
    </source>
</evidence>
<dbReference type="SMART" id="SM01005">
    <property type="entry name" value="Ala_racemase_C"/>
    <property type="match status" value="1"/>
</dbReference>
<dbReference type="Pfam" id="PF01168">
    <property type="entry name" value="Ala_racemase_N"/>
    <property type="match status" value="1"/>
</dbReference>
<evidence type="ECO:0000256" key="4">
    <source>
        <dbReference type="HAMAP-Rule" id="MF_01201"/>
    </source>
</evidence>
<gene>
    <name evidence="9" type="primary">alr</name>
    <name evidence="9" type="ORF">E3T48_04290</name>
</gene>
<comment type="function">
    <text evidence="4">Catalyzes the interconversion of L-alanine and D-alanine. May also act on other amino acids.</text>
</comment>
<feature type="region of interest" description="Disordered" evidence="7">
    <location>
        <begin position="363"/>
        <end position="398"/>
    </location>
</feature>
<dbReference type="GO" id="GO:0030170">
    <property type="term" value="F:pyridoxal phosphate binding"/>
    <property type="evidence" value="ECO:0007669"/>
    <property type="project" value="UniProtKB-UniRule"/>
</dbReference>
<dbReference type="PANTHER" id="PTHR30511">
    <property type="entry name" value="ALANINE RACEMASE"/>
    <property type="match status" value="1"/>
</dbReference>
<name>A0A4R9BD49_9MICO</name>
<feature type="binding site" evidence="4 6">
    <location>
        <position position="133"/>
    </location>
    <ligand>
        <name>substrate</name>
    </ligand>
</feature>
<dbReference type="Proteomes" id="UP000298313">
    <property type="component" value="Unassembled WGS sequence"/>
</dbReference>
<dbReference type="GO" id="GO:0005829">
    <property type="term" value="C:cytosol"/>
    <property type="evidence" value="ECO:0007669"/>
    <property type="project" value="TreeGrafter"/>
</dbReference>
<dbReference type="SUPFAM" id="SSF51419">
    <property type="entry name" value="PLP-binding barrel"/>
    <property type="match status" value="1"/>
</dbReference>
<keyword evidence="10" id="KW-1185">Reference proteome</keyword>
<dbReference type="RefSeq" id="WP_134522614.1">
    <property type="nucleotide sequence ID" value="NZ_SOHH01000039.1"/>
</dbReference>
<evidence type="ECO:0000256" key="5">
    <source>
        <dbReference type="PIRSR" id="PIRSR600821-50"/>
    </source>
</evidence>
<proteinExistence type="inferred from homology"/>
<feature type="compositionally biased region" description="Low complexity" evidence="7">
    <location>
        <begin position="377"/>
        <end position="398"/>
    </location>
</feature>
<dbReference type="UniPathway" id="UPA00042">
    <property type="reaction ID" value="UER00497"/>
</dbReference>
<keyword evidence="2 4" id="KW-0663">Pyridoxal phosphate</keyword>
<dbReference type="GO" id="GO:0009252">
    <property type="term" value="P:peptidoglycan biosynthetic process"/>
    <property type="evidence" value="ECO:0007669"/>
    <property type="project" value="TreeGrafter"/>
</dbReference>
<dbReference type="EMBL" id="SOHH01000039">
    <property type="protein sequence ID" value="TFD80943.1"/>
    <property type="molecule type" value="Genomic_DNA"/>
</dbReference>
<dbReference type="HAMAP" id="MF_01201">
    <property type="entry name" value="Ala_racemase"/>
    <property type="match status" value="1"/>
</dbReference>
<keyword evidence="3 4" id="KW-0413">Isomerase</keyword>
<dbReference type="InterPro" id="IPR011079">
    <property type="entry name" value="Ala_racemase_C"/>
</dbReference>
<dbReference type="CDD" id="cd00430">
    <property type="entry name" value="PLPDE_III_AR"/>
    <property type="match status" value="1"/>
</dbReference>
<dbReference type="InterPro" id="IPR009006">
    <property type="entry name" value="Ala_racemase/Decarboxylase_C"/>
</dbReference>
<dbReference type="Gene3D" id="3.20.20.10">
    <property type="entry name" value="Alanine racemase"/>
    <property type="match status" value="1"/>
</dbReference>
<dbReference type="PANTHER" id="PTHR30511:SF0">
    <property type="entry name" value="ALANINE RACEMASE, CATABOLIC-RELATED"/>
    <property type="match status" value="1"/>
</dbReference>
<dbReference type="SUPFAM" id="SSF50621">
    <property type="entry name" value="Alanine racemase C-terminal domain-like"/>
    <property type="match status" value="1"/>
</dbReference>
<dbReference type="PRINTS" id="PR00992">
    <property type="entry name" value="ALARACEMASE"/>
</dbReference>
<evidence type="ECO:0000256" key="1">
    <source>
        <dbReference type="ARBA" id="ARBA00001933"/>
    </source>
</evidence>
<accession>A0A4R9BD49</accession>
<sequence>MTGFREAVVDLGAIAANVAHLRTVVGTPHLMAVVKANAYGHGALPVARTALAAGADWLGVADVEEALQLRDGGIDAPILAWLHDPDVDFAPAIGRGIDLGLSSARQLRQAADAAAALGRTASVQLKLETGLNRNGVHEPDWPDVFALAAGFERAGLLSVRGLFSHLSNASPADDADAVGRFERGVRLAAEAGLTPSLIHLASTAAALRLPAARFSLVRIGIGLYGLSPFDDQSSHDLGLVPAMTLRGRVAAVRRVAAGAGVSYDHLWRAPEDGNLALVPLGYADGVPRQASGAASVRIRGGTHPIVGRIAMDQFVVSVGQADVAVGDQVVLFGDPATGAPSATDWADAAGTINYEIVTRVGHRVPRSYPQPGPGSPAGPDAAAAPDATPASAAPDPEG</sequence>
<comment type="pathway">
    <text evidence="4">Amino-acid biosynthesis; D-alanine biosynthesis; D-alanine from L-alanine: step 1/1.</text>
</comment>
<dbReference type="OrthoDB" id="9813814at2"/>
<feature type="active site" description="Proton acceptor; specific for D-alanine" evidence="4">
    <location>
        <position position="35"/>
    </location>
</feature>
<reference evidence="9 10" key="1">
    <citation type="submission" date="2019-03" db="EMBL/GenBank/DDBJ databases">
        <title>Genomics of glacier-inhabiting Cryobacterium strains.</title>
        <authorList>
            <person name="Liu Q."/>
            <person name="Xin Y.-H."/>
        </authorList>
    </citation>
    <scope>NUCLEOTIDE SEQUENCE [LARGE SCALE GENOMIC DNA]</scope>
    <source>
        <strain evidence="9 10">Hh4</strain>
    </source>
</reference>